<keyword evidence="2" id="KW-1185">Reference proteome</keyword>
<reference evidence="1 2" key="1">
    <citation type="submission" date="2024-05" db="EMBL/GenBank/DDBJ databases">
        <title>Haplotype-resolved chromosome-level genome assembly of Huyou (Citrus changshanensis).</title>
        <authorList>
            <person name="Miao C."/>
            <person name="Chen W."/>
            <person name="Wu Y."/>
            <person name="Wang L."/>
            <person name="Zhao S."/>
            <person name="Grierson D."/>
            <person name="Xu C."/>
            <person name="Chen K."/>
        </authorList>
    </citation>
    <scope>NUCLEOTIDE SEQUENCE [LARGE SCALE GENOMIC DNA]</scope>
    <source>
        <strain evidence="1">01-14</strain>
        <tissue evidence="1">Leaf</tissue>
    </source>
</reference>
<name>A0AAP0MSG2_9ROSI</name>
<proteinExistence type="predicted"/>
<dbReference type="Proteomes" id="UP001428341">
    <property type="component" value="Unassembled WGS sequence"/>
</dbReference>
<protein>
    <submittedName>
        <fullName evidence="1">Uncharacterized protein</fullName>
    </submittedName>
</protein>
<evidence type="ECO:0000313" key="2">
    <source>
        <dbReference type="Proteomes" id="UP001428341"/>
    </source>
</evidence>
<evidence type="ECO:0000313" key="1">
    <source>
        <dbReference type="EMBL" id="KAK9222421.1"/>
    </source>
</evidence>
<gene>
    <name evidence="1" type="ORF">WN944_010856</name>
</gene>
<accession>A0AAP0MSG2</accession>
<dbReference type="EMBL" id="JBCGBO010000002">
    <property type="protein sequence ID" value="KAK9222421.1"/>
    <property type="molecule type" value="Genomic_DNA"/>
</dbReference>
<dbReference type="AlphaFoldDB" id="A0AAP0MSG2"/>
<sequence length="85" mass="9333">MASLKNSTLYPSATPSLQRMFPFPVITSDTKKPSFAANVALLSRLKVKLRPQCRSPLSLKDQALAQATNPLSRALSFLNVAHIHE</sequence>
<organism evidence="1 2">
    <name type="scientific">Citrus x changshan-huyou</name>
    <dbReference type="NCBI Taxonomy" id="2935761"/>
    <lineage>
        <taxon>Eukaryota</taxon>
        <taxon>Viridiplantae</taxon>
        <taxon>Streptophyta</taxon>
        <taxon>Embryophyta</taxon>
        <taxon>Tracheophyta</taxon>
        <taxon>Spermatophyta</taxon>
        <taxon>Magnoliopsida</taxon>
        <taxon>eudicotyledons</taxon>
        <taxon>Gunneridae</taxon>
        <taxon>Pentapetalae</taxon>
        <taxon>rosids</taxon>
        <taxon>malvids</taxon>
        <taxon>Sapindales</taxon>
        <taxon>Rutaceae</taxon>
        <taxon>Aurantioideae</taxon>
        <taxon>Citrus</taxon>
    </lineage>
</organism>
<comment type="caution">
    <text evidence="1">The sequence shown here is derived from an EMBL/GenBank/DDBJ whole genome shotgun (WGS) entry which is preliminary data.</text>
</comment>